<keyword evidence="1" id="KW-1133">Transmembrane helix</keyword>
<dbReference type="AlphaFoldDB" id="A0A255I869"/>
<dbReference type="SUPFAM" id="SSF55073">
    <property type="entry name" value="Nucleotide cyclase"/>
    <property type="match status" value="1"/>
</dbReference>
<dbReference type="SMART" id="SM00267">
    <property type="entry name" value="GGDEF"/>
    <property type="match status" value="1"/>
</dbReference>
<dbReference type="GO" id="GO:1902201">
    <property type="term" value="P:negative regulation of bacterial-type flagellum-dependent cell motility"/>
    <property type="evidence" value="ECO:0007669"/>
    <property type="project" value="TreeGrafter"/>
</dbReference>
<dbReference type="PANTHER" id="PTHR45138">
    <property type="entry name" value="REGULATORY COMPONENTS OF SENSORY TRANSDUCTION SYSTEM"/>
    <property type="match status" value="1"/>
</dbReference>
<dbReference type="Gene3D" id="3.30.70.270">
    <property type="match status" value="1"/>
</dbReference>
<comment type="caution">
    <text evidence="3">The sequence shown here is derived from an EMBL/GenBank/DDBJ whole genome shotgun (WGS) entry which is preliminary data.</text>
</comment>
<dbReference type="GO" id="GO:0052621">
    <property type="term" value="F:diguanylate cyclase activity"/>
    <property type="evidence" value="ECO:0007669"/>
    <property type="project" value="TreeGrafter"/>
</dbReference>
<evidence type="ECO:0000313" key="4">
    <source>
        <dbReference type="EMBL" id="RDY32577.1"/>
    </source>
</evidence>
<evidence type="ECO:0000259" key="2">
    <source>
        <dbReference type="PROSITE" id="PS50887"/>
    </source>
</evidence>
<dbReference type="InterPro" id="IPR029787">
    <property type="entry name" value="Nucleotide_cyclase"/>
</dbReference>
<dbReference type="Pfam" id="PF00990">
    <property type="entry name" value="GGDEF"/>
    <property type="match status" value="1"/>
</dbReference>
<keyword evidence="1" id="KW-0812">Transmembrane</keyword>
<feature type="domain" description="GGDEF" evidence="2">
    <location>
        <begin position="238"/>
        <end position="368"/>
    </location>
</feature>
<dbReference type="Proteomes" id="UP000216411">
    <property type="component" value="Unassembled WGS sequence"/>
</dbReference>
<dbReference type="GO" id="GO:0043709">
    <property type="term" value="P:cell adhesion involved in single-species biofilm formation"/>
    <property type="evidence" value="ECO:0007669"/>
    <property type="project" value="TreeGrafter"/>
</dbReference>
<sequence length="368" mass="43427">MKIPVTISTDIFAISALLFTIYLTQKNMLINTYKTKYYLKSACIVCLVLILEIFDTILGHADSRYYIIHMLLNIVGFSISPLAPMYLYFLHNEKKVKHNKWIYTPFIIIFILSLTTWKTGWLFYISENNEYIRGTYFEIYPICMLICFGMLVYSDFANYNQYDKDERRFLYSLYSLIIAGTALQLLFPEWLLIWSSISMSLLLYYIFLRELQFKHDPMTGIYNRFVFQRELNRVKCIENTAVIVIDINNLKMINDEYGHALGDDMITKVAQTIDGCFTSFGRTFRTGGDEFCVVYEEATAEVIEKQLIRLDEMIHEISINFMIKIAIAHGYCIYQTKIMKDIYEAYIIADQRMYENKAIFKSKHKKHQ</sequence>
<feature type="transmembrane region" description="Helical" evidence="1">
    <location>
        <begin position="37"/>
        <end position="54"/>
    </location>
</feature>
<keyword evidence="1" id="KW-0472">Membrane</keyword>
<dbReference type="EMBL" id="NOKA02000003">
    <property type="protein sequence ID" value="RDY32577.1"/>
    <property type="molecule type" value="Genomic_DNA"/>
</dbReference>
<evidence type="ECO:0000313" key="5">
    <source>
        <dbReference type="Proteomes" id="UP000216411"/>
    </source>
</evidence>
<feature type="transmembrane region" description="Helical" evidence="1">
    <location>
        <begin position="192"/>
        <end position="208"/>
    </location>
</feature>
<reference evidence="3 6" key="2">
    <citation type="submission" date="2018-05" db="EMBL/GenBank/DDBJ databases">
        <title>Genomic Encyclopedia of Type Strains, Phase IV (KMG-IV): sequencing the most valuable type-strain genomes for metagenomic binning, comparative biology and taxonomic classification.</title>
        <authorList>
            <person name="Goeker M."/>
        </authorList>
    </citation>
    <scope>NUCLEOTIDE SEQUENCE [LARGE SCALE GENOMIC DNA]</scope>
    <source>
        <strain evidence="3 6">DSM 28816</strain>
    </source>
</reference>
<dbReference type="PROSITE" id="PS50887">
    <property type="entry name" value="GGDEF"/>
    <property type="match status" value="1"/>
</dbReference>
<gene>
    <name evidence="3" type="ORF">C8E03_102400</name>
    <name evidence="4" type="ORF">CG710_003885</name>
</gene>
<evidence type="ECO:0000256" key="1">
    <source>
        <dbReference type="SAM" id="Phobius"/>
    </source>
</evidence>
<accession>A0A255I869</accession>
<protein>
    <submittedName>
        <fullName evidence="3">Diguanylate cyclase (GGDEF)-like protein</fullName>
    </submittedName>
    <submittedName>
        <fullName evidence="4">GGDEF domain-containing protein</fullName>
    </submittedName>
</protein>
<name>A0A255I869_9FIRM</name>
<dbReference type="InterPro" id="IPR043128">
    <property type="entry name" value="Rev_trsase/Diguanyl_cyclase"/>
</dbReference>
<evidence type="ECO:0000313" key="3">
    <source>
        <dbReference type="EMBL" id="PXV93629.1"/>
    </source>
</evidence>
<feature type="transmembrane region" description="Helical" evidence="1">
    <location>
        <begin position="66"/>
        <end position="89"/>
    </location>
</feature>
<feature type="transmembrane region" description="Helical" evidence="1">
    <location>
        <begin position="101"/>
        <end position="119"/>
    </location>
</feature>
<proteinExistence type="predicted"/>
<feature type="transmembrane region" description="Helical" evidence="1">
    <location>
        <begin position="139"/>
        <end position="157"/>
    </location>
</feature>
<reference evidence="4 5" key="1">
    <citation type="journal article" date="2017" name="Genome Announc.">
        <title>Draft Genome Sequence of a Sporulating and Motile Strain of Lachnotalea glycerini Isolated from Water in Quebec City, Canada.</title>
        <authorList>
            <person name="Maheux A.F."/>
            <person name="Boudreau D.K."/>
            <person name="Berube E."/>
            <person name="Boissinot M."/>
            <person name="Raymond F."/>
            <person name="Brodeur S."/>
            <person name="Corbeil J."/>
            <person name="Isabel S."/>
            <person name="Omar R.F."/>
            <person name="Bergeron M.G."/>
        </authorList>
    </citation>
    <scope>NUCLEOTIDE SEQUENCE [LARGE SCALE GENOMIC DNA]</scope>
    <source>
        <strain evidence="4 5">CCRI-19302</strain>
    </source>
</reference>
<dbReference type="OrthoDB" id="9804955at2"/>
<dbReference type="NCBIfam" id="TIGR00254">
    <property type="entry name" value="GGDEF"/>
    <property type="match status" value="1"/>
</dbReference>
<dbReference type="InterPro" id="IPR000160">
    <property type="entry name" value="GGDEF_dom"/>
</dbReference>
<reference evidence="4" key="3">
    <citation type="submission" date="2018-07" db="EMBL/GenBank/DDBJ databases">
        <authorList>
            <person name="Quirk P.G."/>
            <person name="Krulwich T.A."/>
        </authorList>
    </citation>
    <scope>NUCLEOTIDE SEQUENCE</scope>
    <source>
        <strain evidence="4">CCRI-19302</strain>
    </source>
</reference>
<feature type="transmembrane region" description="Helical" evidence="1">
    <location>
        <begin position="6"/>
        <end position="25"/>
    </location>
</feature>
<dbReference type="CDD" id="cd01949">
    <property type="entry name" value="GGDEF"/>
    <property type="match status" value="1"/>
</dbReference>
<keyword evidence="5" id="KW-1185">Reference proteome</keyword>
<dbReference type="GO" id="GO:0005886">
    <property type="term" value="C:plasma membrane"/>
    <property type="evidence" value="ECO:0007669"/>
    <property type="project" value="TreeGrafter"/>
</dbReference>
<dbReference type="EMBL" id="QICS01000002">
    <property type="protein sequence ID" value="PXV93629.1"/>
    <property type="molecule type" value="Genomic_DNA"/>
</dbReference>
<dbReference type="PANTHER" id="PTHR45138:SF9">
    <property type="entry name" value="DIGUANYLATE CYCLASE DGCM-RELATED"/>
    <property type="match status" value="1"/>
</dbReference>
<dbReference type="RefSeq" id="WP_094379486.1">
    <property type="nucleotide sequence ID" value="NZ_NOKA02000003.1"/>
</dbReference>
<dbReference type="Proteomes" id="UP000247523">
    <property type="component" value="Unassembled WGS sequence"/>
</dbReference>
<evidence type="ECO:0000313" key="6">
    <source>
        <dbReference type="Proteomes" id="UP000247523"/>
    </source>
</evidence>
<feature type="transmembrane region" description="Helical" evidence="1">
    <location>
        <begin position="169"/>
        <end position="186"/>
    </location>
</feature>
<dbReference type="InterPro" id="IPR050469">
    <property type="entry name" value="Diguanylate_Cyclase"/>
</dbReference>
<organism evidence="3 6">
    <name type="scientific">Lachnotalea glycerini</name>
    <dbReference type="NCBI Taxonomy" id="1763509"/>
    <lineage>
        <taxon>Bacteria</taxon>
        <taxon>Bacillati</taxon>
        <taxon>Bacillota</taxon>
        <taxon>Clostridia</taxon>
        <taxon>Lachnospirales</taxon>
        <taxon>Lachnospiraceae</taxon>
        <taxon>Lachnotalea</taxon>
    </lineage>
</organism>